<dbReference type="OrthoDB" id="3403133at2"/>
<dbReference type="Proteomes" id="UP000092598">
    <property type="component" value="Chromosome"/>
</dbReference>
<evidence type="ECO:0000313" key="1">
    <source>
        <dbReference type="EMBL" id="ANS66465.1"/>
    </source>
</evidence>
<dbReference type="InterPro" id="IPR048000">
    <property type="entry name" value="TnsA-like"/>
</dbReference>
<dbReference type="EMBL" id="CP016438">
    <property type="protein sequence ID" value="ANS66465.1"/>
    <property type="molecule type" value="Genomic_DNA"/>
</dbReference>
<dbReference type="AlphaFoldDB" id="A0A1B1MCW4"/>
<dbReference type="NCBIfam" id="NF033179">
    <property type="entry name" value="TnsA_like_Actin"/>
    <property type="match status" value="1"/>
</dbReference>
<keyword evidence="2" id="KW-1185">Reference proteome</keyword>
<gene>
    <name evidence="1" type="ORF">SLINC_4241</name>
</gene>
<protein>
    <submittedName>
        <fullName evidence="1">Uncharacterized protein</fullName>
    </submittedName>
</protein>
<accession>A0A1B1MCW4</accession>
<dbReference type="Pfam" id="PF08722">
    <property type="entry name" value="Tn7_TnsA-like_N"/>
    <property type="match status" value="1"/>
</dbReference>
<organism evidence="1 2">
    <name type="scientific">Streptomyces lincolnensis</name>
    <dbReference type="NCBI Taxonomy" id="1915"/>
    <lineage>
        <taxon>Bacteria</taxon>
        <taxon>Bacillati</taxon>
        <taxon>Actinomycetota</taxon>
        <taxon>Actinomycetes</taxon>
        <taxon>Kitasatosporales</taxon>
        <taxon>Streptomycetaceae</taxon>
        <taxon>Streptomyces</taxon>
    </lineage>
</organism>
<dbReference type="KEGG" id="sls:SLINC_4241"/>
<name>A0A1B1MCW4_STRLN</name>
<evidence type="ECO:0000313" key="2">
    <source>
        <dbReference type="Proteomes" id="UP000092598"/>
    </source>
</evidence>
<dbReference type="InterPro" id="IPR014833">
    <property type="entry name" value="TnsA_N"/>
</dbReference>
<sequence>MVSLRQLDGTAIEKPLKHLRPAQAARAKPWRTFRNRHGQKHHSGYYWCATTGGHIIYESRLELARLMLADFDPEVVEIAAQPFRIRARVAGRDRRHVPDYLLVRADRSVTVVNVKPASQLAKPEIAEALAWPAKLIENHGWAHEIWSGEDPVYLANVRFLASQRRDGLVADEVLEAALAEAVRGVTIRELTLRLQTSWAPALLKPAVLKLLWQQRITTDLRRHLDGDSMVEACA</sequence>
<dbReference type="STRING" id="1915.SLINC_4241"/>
<reference evidence="1 2" key="1">
    <citation type="submission" date="2016-07" db="EMBL/GenBank/DDBJ databases">
        <title>Enhancement of antibiotic productionsby engineered nitrateutilization in actinobacteria.</title>
        <authorList>
            <person name="Meng S.C."/>
        </authorList>
    </citation>
    <scope>NUCLEOTIDE SEQUENCE [LARGE SCALE GENOMIC DNA]</scope>
    <source>
        <strain evidence="1 2">NRRL 2936</strain>
    </source>
</reference>
<proteinExistence type="predicted"/>